<dbReference type="InterPro" id="IPR011856">
    <property type="entry name" value="tRNA_endonuc-like_dom_sf"/>
</dbReference>
<dbReference type="PANTHER" id="PTHR32097:SF4">
    <property type="entry name" value="GENERAL STRESS PROTEIN 16U"/>
    <property type="match status" value="1"/>
</dbReference>
<dbReference type="PANTHER" id="PTHR32097">
    <property type="entry name" value="CAMP-BINDING PROTEIN 1-RELATED"/>
    <property type="match status" value="1"/>
</dbReference>
<dbReference type="CDD" id="cd06974">
    <property type="entry name" value="TerD_like"/>
    <property type="match status" value="1"/>
</dbReference>
<keyword evidence="5" id="KW-1185">Reference proteome</keyword>
<dbReference type="SUPFAM" id="SSF52980">
    <property type="entry name" value="Restriction endonuclease-like"/>
    <property type="match status" value="1"/>
</dbReference>
<evidence type="ECO:0000259" key="3">
    <source>
        <dbReference type="Pfam" id="PF04471"/>
    </source>
</evidence>
<evidence type="ECO:0000313" key="5">
    <source>
        <dbReference type="Proteomes" id="UP000184363"/>
    </source>
</evidence>
<proteinExistence type="inferred from homology"/>
<dbReference type="Pfam" id="PF04471">
    <property type="entry name" value="Mrr_cat"/>
    <property type="match status" value="1"/>
</dbReference>
<dbReference type="GO" id="GO:0004519">
    <property type="term" value="F:endonuclease activity"/>
    <property type="evidence" value="ECO:0007669"/>
    <property type="project" value="InterPro"/>
</dbReference>
<dbReference type="InterPro" id="IPR003325">
    <property type="entry name" value="TerD"/>
</dbReference>
<dbReference type="Gene3D" id="2.60.60.30">
    <property type="entry name" value="sav2460 like domains"/>
    <property type="match status" value="1"/>
</dbReference>
<dbReference type="Gene3D" id="3.40.1350.10">
    <property type="match status" value="1"/>
</dbReference>
<feature type="domain" description="TerD" evidence="2">
    <location>
        <begin position="119"/>
        <end position="269"/>
    </location>
</feature>
<gene>
    <name evidence="4" type="ORF">SAMN05443637_103230</name>
</gene>
<comment type="similarity">
    <text evidence="1">Belongs to the CAPAB/TerDEXZ family.</text>
</comment>
<dbReference type="Proteomes" id="UP000184363">
    <property type="component" value="Unassembled WGS sequence"/>
</dbReference>
<accession>A0A1M6QC65</accession>
<reference evidence="4 5" key="1">
    <citation type="submission" date="2016-11" db="EMBL/GenBank/DDBJ databases">
        <authorList>
            <person name="Jaros S."/>
            <person name="Januszkiewicz K."/>
            <person name="Wedrychowicz H."/>
        </authorList>
    </citation>
    <scope>NUCLEOTIDE SEQUENCE [LARGE SCALE GENOMIC DNA]</scope>
    <source>
        <strain evidence="4 5">DSM 43832</strain>
    </source>
</reference>
<evidence type="ECO:0000256" key="1">
    <source>
        <dbReference type="ARBA" id="ARBA00008775"/>
    </source>
</evidence>
<dbReference type="InterPro" id="IPR011335">
    <property type="entry name" value="Restrct_endonuc-II-like"/>
</dbReference>
<dbReference type="GO" id="GO:0003677">
    <property type="term" value="F:DNA binding"/>
    <property type="evidence" value="ECO:0007669"/>
    <property type="project" value="InterPro"/>
</dbReference>
<dbReference type="GO" id="GO:0009307">
    <property type="term" value="P:DNA restriction-modification system"/>
    <property type="evidence" value="ECO:0007669"/>
    <property type="project" value="InterPro"/>
</dbReference>
<protein>
    <submittedName>
        <fullName evidence="4">Stress response protein SCP2</fullName>
    </submittedName>
</protein>
<dbReference type="Pfam" id="PF02342">
    <property type="entry name" value="TerD"/>
    <property type="match status" value="1"/>
</dbReference>
<evidence type="ECO:0000313" key="4">
    <source>
        <dbReference type="EMBL" id="SHK17771.1"/>
    </source>
</evidence>
<dbReference type="InterPro" id="IPR007560">
    <property type="entry name" value="Restrct_endonuc_IV_Mrr"/>
</dbReference>
<dbReference type="EMBL" id="FRAP01000003">
    <property type="protein sequence ID" value="SHK17771.1"/>
    <property type="molecule type" value="Genomic_DNA"/>
</dbReference>
<dbReference type="InterPro" id="IPR051324">
    <property type="entry name" value="Stress/Tellurium_Resist"/>
</dbReference>
<dbReference type="AlphaFoldDB" id="A0A1M6QC65"/>
<feature type="domain" description="Restriction endonuclease type IV Mrr" evidence="3">
    <location>
        <begin position="3"/>
        <end position="69"/>
    </location>
</feature>
<organism evidence="4 5">
    <name type="scientific">Pseudonocardia thermophila</name>
    <dbReference type="NCBI Taxonomy" id="1848"/>
    <lineage>
        <taxon>Bacteria</taxon>
        <taxon>Bacillati</taxon>
        <taxon>Actinomycetota</taxon>
        <taxon>Actinomycetes</taxon>
        <taxon>Pseudonocardiales</taxon>
        <taxon>Pseudonocardiaceae</taxon>
        <taxon>Pseudonocardia</taxon>
    </lineage>
</organism>
<sequence length="274" mass="28867">MGGKVVIQAKRYKHTVGVSAVRDLYGTLQNEGASKGILVTTSGYGRASFDFAKNKPIELLDGANLLYLLKEHAGIEARIEAPQGWRDPVADAPPVPDEGRAAPRFEPLRAGQNAGIGGDELSVQVGWRKCELDLDVSALLLGPDGKVRSDADFVFYNQEVSADGAVVHGGKSDDGSVVSDSLELDLGRIDPAVAKVVIAVSVDGGVFGQVADLVVTASVSGGRGFRFTPTATVDTALICAEVYRRNGAWRIRAVGQGYRDGLAGLARDFGVDVE</sequence>
<evidence type="ECO:0000259" key="2">
    <source>
        <dbReference type="Pfam" id="PF02342"/>
    </source>
</evidence>
<dbReference type="STRING" id="1848.SAMN05443637_103230"/>
<name>A0A1M6QC65_PSETH</name>